<dbReference type="PATRIC" id="fig|1550024.3.peg.2135"/>
<dbReference type="PANTHER" id="PTHR11839:SF18">
    <property type="entry name" value="NUDIX HYDROLASE DOMAIN-CONTAINING PROTEIN"/>
    <property type="match status" value="1"/>
</dbReference>
<name>A0A0D8J0B4_9FIRM</name>
<keyword evidence="2" id="KW-0378">Hydrolase</keyword>
<evidence type="ECO:0000313" key="5">
    <source>
        <dbReference type="Proteomes" id="UP000032483"/>
    </source>
</evidence>
<evidence type="ECO:0000259" key="3">
    <source>
        <dbReference type="PROSITE" id="PS51462"/>
    </source>
</evidence>
<dbReference type="GeneID" id="42856798"/>
<feature type="domain" description="Nudix hydrolase" evidence="3">
    <location>
        <begin position="40"/>
        <end position="168"/>
    </location>
</feature>
<dbReference type="GO" id="GO:0016787">
    <property type="term" value="F:hydrolase activity"/>
    <property type="evidence" value="ECO:0007669"/>
    <property type="project" value="UniProtKB-KW"/>
</dbReference>
<dbReference type="AlphaFoldDB" id="A0A0D8J0B4"/>
<gene>
    <name evidence="4" type="ORF">TQ39_09390</name>
</gene>
<evidence type="ECO:0000256" key="2">
    <source>
        <dbReference type="ARBA" id="ARBA00022801"/>
    </source>
</evidence>
<dbReference type="Pfam" id="PF00293">
    <property type="entry name" value="NUDIX"/>
    <property type="match status" value="1"/>
</dbReference>
<sequence length="181" mass="19818">MAHFEKRLSSETKFEGRVITVTLDRVELENGGTSTREVVRHHGGAGVAALNDEGELYLVRQYRYALDRELIEIPAGKLEKGEDPLEAAKRELGEEAGLAAAEYRDLGYIIPTCGYCSEIIYLYAAKGLSPVGQHLDADEFLSVFTLPLDKAAEMVLSGEITDSKTVAAVLKVKALRDAGRF</sequence>
<evidence type="ECO:0000313" key="4">
    <source>
        <dbReference type="EMBL" id="KJF39996.1"/>
    </source>
</evidence>
<dbReference type="EMBL" id="JXXK01000011">
    <property type="protein sequence ID" value="KJF39996.1"/>
    <property type="molecule type" value="Genomic_DNA"/>
</dbReference>
<evidence type="ECO:0000256" key="1">
    <source>
        <dbReference type="ARBA" id="ARBA00001946"/>
    </source>
</evidence>
<dbReference type="PROSITE" id="PS00893">
    <property type="entry name" value="NUDIX_BOX"/>
    <property type="match status" value="1"/>
</dbReference>
<protein>
    <submittedName>
        <fullName evidence="4">ADP-ribose pyrophosphatase</fullName>
    </submittedName>
</protein>
<dbReference type="InterPro" id="IPR000086">
    <property type="entry name" value="NUDIX_hydrolase_dom"/>
</dbReference>
<organism evidence="4 5">
    <name type="scientific">Ruthenibacterium lactatiformans</name>
    <dbReference type="NCBI Taxonomy" id="1550024"/>
    <lineage>
        <taxon>Bacteria</taxon>
        <taxon>Bacillati</taxon>
        <taxon>Bacillota</taxon>
        <taxon>Clostridia</taxon>
        <taxon>Eubacteriales</taxon>
        <taxon>Oscillospiraceae</taxon>
        <taxon>Ruthenibacterium</taxon>
    </lineage>
</organism>
<comment type="caution">
    <text evidence="4">The sequence shown here is derived from an EMBL/GenBank/DDBJ whole genome shotgun (WGS) entry which is preliminary data.</text>
</comment>
<dbReference type="InterPro" id="IPR015797">
    <property type="entry name" value="NUDIX_hydrolase-like_dom_sf"/>
</dbReference>
<accession>A0A0D8J0B4</accession>
<dbReference type="InterPro" id="IPR020084">
    <property type="entry name" value="NUDIX_hydrolase_CS"/>
</dbReference>
<keyword evidence="5" id="KW-1185">Reference proteome</keyword>
<comment type="cofactor">
    <cofactor evidence="1">
        <name>Mg(2+)</name>
        <dbReference type="ChEBI" id="CHEBI:18420"/>
    </cofactor>
</comment>
<dbReference type="GO" id="GO:0005829">
    <property type="term" value="C:cytosol"/>
    <property type="evidence" value="ECO:0007669"/>
    <property type="project" value="TreeGrafter"/>
</dbReference>
<reference evidence="4" key="1">
    <citation type="submission" date="2015-02" db="EMBL/GenBank/DDBJ databases">
        <title>A novel member of the family Ruminococcaceae isolated from human feces.</title>
        <authorList>
            <person name="Shkoporov A.N."/>
            <person name="Chaplin A.V."/>
            <person name="Motuzova O.V."/>
            <person name="Kafarskaia L.I."/>
            <person name="Khokhlova E.V."/>
            <person name="Efimov B.A."/>
        </authorList>
    </citation>
    <scope>NUCLEOTIDE SEQUENCE [LARGE SCALE GENOMIC DNA]</scope>
    <source>
        <strain evidence="4">585-1</strain>
    </source>
</reference>
<dbReference type="PROSITE" id="PS51462">
    <property type="entry name" value="NUDIX"/>
    <property type="match status" value="1"/>
</dbReference>
<dbReference type="Proteomes" id="UP000032483">
    <property type="component" value="Unassembled WGS sequence"/>
</dbReference>
<dbReference type="RefSeq" id="WP_050005372.1">
    <property type="nucleotide sequence ID" value="NZ_CAUDWH010000075.1"/>
</dbReference>
<dbReference type="SUPFAM" id="SSF55811">
    <property type="entry name" value="Nudix"/>
    <property type="match status" value="1"/>
</dbReference>
<proteinExistence type="predicted"/>
<dbReference type="PANTHER" id="PTHR11839">
    <property type="entry name" value="UDP/ADP-SUGAR PYROPHOSPHATASE"/>
    <property type="match status" value="1"/>
</dbReference>
<dbReference type="Gene3D" id="3.90.79.10">
    <property type="entry name" value="Nucleoside Triphosphate Pyrophosphohydrolase"/>
    <property type="match status" value="1"/>
</dbReference>
<dbReference type="GO" id="GO:0019693">
    <property type="term" value="P:ribose phosphate metabolic process"/>
    <property type="evidence" value="ECO:0007669"/>
    <property type="project" value="TreeGrafter"/>
</dbReference>
<dbReference type="GO" id="GO:0006753">
    <property type="term" value="P:nucleoside phosphate metabolic process"/>
    <property type="evidence" value="ECO:0007669"/>
    <property type="project" value="TreeGrafter"/>
</dbReference>